<dbReference type="KEGG" id="gka:GK1666"/>
<feature type="transmembrane region" description="Helical" evidence="1">
    <location>
        <begin position="393"/>
        <end position="414"/>
    </location>
</feature>
<proteinExistence type="predicted"/>
<protein>
    <submittedName>
        <fullName evidence="2">Hypothetical conserved protein</fullName>
    </submittedName>
</protein>
<keyword evidence="3" id="KW-1185">Reference proteome</keyword>
<sequence length="418" mass="45648">MREMALGLAASFFFAVTFILNRSMELAGGSWTWSSSLRFFFMVPLLFVILLARRNLGPVWRDMKRHPWTWIVWGTVGFGLFYAPLTYAAAYGPGWLVAGTWQCTIVAGVLLSPLFTEQIETQNGTVSVRRPIEKQALFISFFILLGVVLVQFQQAGHLTWEEIALGIFPVLIAAFAYPLGNRKMIEHCAGRLDAFQRVFGMTIASLPFWFVVALIGWATAGVPSAGQTAQSLIVAISSGVIATTLFFIATDRAKGNERKLAAVEATQSGEVIFAVIGEVLLLSAPFPNGWAFVGLAVIVAGICWHSFESAKTVNRPAPPGFSSLAFLSRGGRAVRMILYALLACHAAVIYFWISDWDVLMTPVGLVVWVGGVAVSLAILHFRPNIHPKLRSMLTTMTAASVLAAVCSLIIEWAVRSMP</sequence>
<gene>
    <name evidence="2" type="ordered locus">GK1666</name>
</gene>
<keyword evidence="1" id="KW-0812">Transmembrane</keyword>
<evidence type="ECO:0000313" key="3">
    <source>
        <dbReference type="Proteomes" id="UP000001172"/>
    </source>
</evidence>
<feature type="transmembrane region" description="Helical" evidence="1">
    <location>
        <begin position="359"/>
        <end position="381"/>
    </location>
</feature>
<reference evidence="2 3" key="1">
    <citation type="journal article" date="2004" name="Nucleic Acids Res.">
        <title>Thermoadaptation trait revealed by the genome sequence of thermophilic Geobacillus kaustophilus.</title>
        <authorList>
            <person name="Takami H."/>
            <person name="Takaki Y."/>
            <person name="Chee G.J."/>
            <person name="Nishi S."/>
            <person name="Shimamura S."/>
            <person name="Suzuki H."/>
            <person name="Matsui S."/>
            <person name="Uchiyama I."/>
        </authorList>
    </citation>
    <scope>NUCLEOTIDE SEQUENCE [LARGE SCALE GENOMIC DNA]</scope>
    <source>
        <strain evidence="2 3">HTA426</strain>
    </source>
</reference>
<feature type="transmembrane region" description="Helical" evidence="1">
    <location>
        <begin position="95"/>
        <end position="115"/>
    </location>
</feature>
<feature type="transmembrane region" description="Helical" evidence="1">
    <location>
        <begin position="68"/>
        <end position="89"/>
    </location>
</feature>
<feature type="transmembrane region" description="Helical" evidence="1">
    <location>
        <begin position="198"/>
        <end position="220"/>
    </location>
</feature>
<dbReference type="AlphaFoldDB" id="Q5KZD5"/>
<keyword evidence="1" id="KW-1133">Transmembrane helix</keyword>
<feature type="transmembrane region" description="Helical" evidence="1">
    <location>
        <begin position="232"/>
        <end position="249"/>
    </location>
</feature>
<keyword evidence="1" id="KW-0472">Membrane</keyword>
<evidence type="ECO:0000313" key="2">
    <source>
        <dbReference type="EMBL" id="BAD75951.1"/>
    </source>
</evidence>
<dbReference type="InterPro" id="IPR032713">
    <property type="entry name" value="EmrE"/>
</dbReference>
<organism evidence="2 3">
    <name type="scientific">Geobacillus kaustophilus (strain HTA426)</name>
    <dbReference type="NCBI Taxonomy" id="235909"/>
    <lineage>
        <taxon>Bacteria</taxon>
        <taxon>Bacillati</taxon>
        <taxon>Bacillota</taxon>
        <taxon>Bacilli</taxon>
        <taxon>Bacillales</taxon>
        <taxon>Anoxybacillaceae</taxon>
        <taxon>Geobacillus</taxon>
        <taxon>Geobacillus thermoleovorans group</taxon>
    </lineage>
</organism>
<feature type="transmembrane region" description="Helical" evidence="1">
    <location>
        <begin position="37"/>
        <end position="56"/>
    </location>
</feature>
<dbReference type="STRING" id="235909.GK1666"/>
<evidence type="ECO:0000256" key="1">
    <source>
        <dbReference type="SAM" id="Phobius"/>
    </source>
</evidence>
<dbReference type="eggNOG" id="COG0697">
    <property type="taxonomic scope" value="Bacteria"/>
</dbReference>
<feature type="transmembrane region" description="Helical" evidence="1">
    <location>
        <begin position="336"/>
        <end position="353"/>
    </location>
</feature>
<dbReference type="Proteomes" id="UP000001172">
    <property type="component" value="Chromosome"/>
</dbReference>
<accession>Q5KZD5</accession>
<dbReference type="EMBL" id="BA000043">
    <property type="protein sequence ID" value="BAD75951.1"/>
    <property type="molecule type" value="Genomic_DNA"/>
</dbReference>
<dbReference type="HOGENOM" id="CLU_054358_0_0_9"/>
<feature type="transmembrane region" description="Helical" evidence="1">
    <location>
        <begin position="289"/>
        <end position="307"/>
    </location>
</feature>
<dbReference type="Pfam" id="PF13536">
    <property type="entry name" value="EmrE"/>
    <property type="match status" value="1"/>
</dbReference>
<feature type="transmembrane region" description="Helical" evidence="1">
    <location>
        <begin position="136"/>
        <end position="152"/>
    </location>
</feature>
<feature type="transmembrane region" description="Helical" evidence="1">
    <location>
        <begin position="261"/>
        <end position="283"/>
    </location>
</feature>
<feature type="transmembrane region" description="Helical" evidence="1">
    <location>
        <begin position="158"/>
        <end position="177"/>
    </location>
</feature>
<name>Q5KZD5_GEOKA</name>